<dbReference type="EMBL" id="AKGD01000002">
    <property type="protein sequence ID" value="EIT68883.1"/>
    <property type="molecule type" value="Genomic_DNA"/>
</dbReference>
<comment type="caution">
    <text evidence="5">The sequence shown here is derived from an EMBL/GenBank/DDBJ whole genome shotgun (WGS) entry which is preliminary data.</text>
</comment>
<evidence type="ECO:0000256" key="4">
    <source>
        <dbReference type="SAM" id="MobiDB-lite"/>
    </source>
</evidence>
<evidence type="ECO:0000256" key="1">
    <source>
        <dbReference type="ARBA" id="ARBA00022737"/>
    </source>
</evidence>
<name>I8T573_9GAMM</name>
<dbReference type="RefSeq" id="WP_007185408.1">
    <property type="nucleotide sequence ID" value="NZ_AKGD01000002.1"/>
</dbReference>
<evidence type="ECO:0000256" key="3">
    <source>
        <dbReference type="PROSITE-ProRule" id="PRU00339"/>
    </source>
</evidence>
<organism evidence="5 6">
    <name type="scientific">Hydrocarboniphaga effusa AP103</name>
    <dbReference type="NCBI Taxonomy" id="1172194"/>
    <lineage>
        <taxon>Bacteria</taxon>
        <taxon>Pseudomonadati</taxon>
        <taxon>Pseudomonadota</taxon>
        <taxon>Gammaproteobacteria</taxon>
        <taxon>Nevskiales</taxon>
        <taxon>Nevskiaceae</taxon>
        <taxon>Hydrocarboniphaga</taxon>
    </lineage>
</organism>
<dbReference type="PROSITE" id="PS50005">
    <property type="entry name" value="TPR"/>
    <property type="match status" value="2"/>
</dbReference>
<evidence type="ECO:0008006" key="7">
    <source>
        <dbReference type="Google" id="ProtNLM"/>
    </source>
</evidence>
<dbReference type="SMART" id="SM00028">
    <property type="entry name" value="TPR"/>
    <property type="match status" value="6"/>
</dbReference>
<evidence type="ECO:0000313" key="5">
    <source>
        <dbReference type="EMBL" id="EIT68883.1"/>
    </source>
</evidence>
<gene>
    <name evidence="5" type="ORF">WQQ_24650</name>
</gene>
<dbReference type="AlphaFoldDB" id="I8T573"/>
<keyword evidence="1" id="KW-0677">Repeat</keyword>
<dbReference type="SUPFAM" id="SSF48452">
    <property type="entry name" value="TPR-like"/>
    <property type="match status" value="4"/>
</dbReference>
<dbReference type="InterPro" id="IPR051012">
    <property type="entry name" value="CellSynth/LPSAsmb/PSIAsmb"/>
</dbReference>
<dbReference type="STRING" id="1172194.WQQ_24650"/>
<keyword evidence="2 3" id="KW-0802">TPR repeat</keyword>
<feature type="repeat" description="TPR" evidence="3">
    <location>
        <begin position="1017"/>
        <end position="1050"/>
    </location>
</feature>
<proteinExistence type="predicted"/>
<reference evidence="5 6" key="1">
    <citation type="journal article" date="2012" name="J. Bacteriol.">
        <title>Genome Sequence of n-Alkane-Degrading Hydrocarboniphaga effusa Strain AP103T (ATCC BAA-332T).</title>
        <authorList>
            <person name="Chang H.K."/>
            <person name="Zylstra G.J."/>
            <person name="Chae J.C."/>
        </authorList>
    </citation>
    <scope>NUCLEOTIDE SEQUENCE [LARGE SCALE GENOMIC DNA]</scope>
    <source>
        <strain evidence="5 6">AP103</strain>
    </source>
</reference>
<sequence>MSAAAAALLATSMMWFGNDDKKKDPPPRQGTLGSLQDRRPELPPEPPVGDANQRAREGYQQYLQQPQADPKLAAEALRRIADLELEAADTAEGSPEARKAAYRKAAERYRDLLRRYPDDARNDEVLYQLARAEEGAGETKAALASLDELAQRFPQSSVIVESQFRRGEILFAQRQYREAEAAFTAIAERGPQGANQYYEPSIYKQGWARFKQDDYDASLKSFFALLDRRLGPVPEDRLDAHLKSMSRPERELIDDSLRAMALACLNIGSPKTVGEKLAAHGDPAYGYLLYESLAGIYLKQERYTDVAATLTGFVEAHPRHPQAPAFQIQAIKAFEAGGFSSQALALREDYVKRFGLDQPYWSGRQSSSQPEAVDYLRDTVWMLAQQHHALSQNAQRKPEERSADGQQAADQYRRYASYFPQDAQAPEAQFLLGDLLYERGDLPGAIKAYETAAYDYPNFGRRSDAGFAALQAYQKREAALSGAEQTAWKRQRLNADLRFATSFPQRKESAQIQSNAAAGLFEAGDLAPALAAAEAVTRNADADDASRRVAWRVIGHASFDKADYARAEAAYIQVQKLAPAGSPPDQETAERLAAAIYRQGEQAQASGQALQAAEHFSRVAEEAPETKIRVTADYDAAMATLKAGKPAQAIPMLLAFRQQHAGDPLVSEVTRTLATTYEKTGNPGAAAGELQRIAETPGADPTLQREALWHSAELLQPSDPAAAERALRQYVERYPQPFDIAIEGYQKLVDLAAKSGQEDVRADWGRRLVNFEAAGGDQRTERSRALAARASLLPAQTARDAYRQVALTLPLKSSLATKRQRLDNALNAYARAADYGVAEVATEATYETAELYHDLAKALKTSERPKDLDAEALEQYDLLLDEQIFPFEDKAIAIHEANARRAKDGIYDLWVQKSFIELAALSPGRYAKGEQPEVSVPIAPAGTAMSARATTEFNAAVATLESGNTAAAEAAFKTLAADYKNLPGPAVMLGLVYRQMNRNADEERVLKQAAKDFPKFAPAQHQLGIWLRRHAQFAAADEAYVKAIALDPNYAAAHHNRGVVNDLFLQKPRVALEEYERYQALLPQPDAQVGRWIADLKRRTGAPAAAKETTP</sequence>
<evidence type="ECO:0000256" key="2">
    <source>
        <dbReference type="ARBA" id="ARBA00022803"/>
    </source>
</evidence>
<feature type="region of interest" description="Disordered" evidence="4">
    <location>
        <begin position="16"/>
        <end position="70"/>
    </location>
</feature>
<dbReference type="Pfam" id="PF13432">
    <property type="entry name" value="TPR_16"/>
    <property type="match status" value="3"/>
</dbReference>
<protein>
    <recommendedName>
        <fullName evidence="7">Tetratricopeptide repeat protein</fullName>
    </recommendedName>
</protein>
<dbReference type="PANTHER" id="PTHR45586:SF1">
    <property type="entry name" value="LIPOPOLYSACCHARIDE ASSEMBLY PROTEIN B"/>
    <property type="match status" value="1"/>
</dbReference>
<keyword evidence="6" id="KW-1185">Reference proteome</keyword>
<feature type="repeat" description="TPR" evidence="3">
    <location>
        <begin position="426"/>
        <end position="459"/>
    </location>
</feature>
<dbReference type="Gene3D" id="1.25.40.10">
    <property type="entry name" value="Tetratricopeptide repeat domain"/>
    <property type="match status" value="5"/>
</dbReference>
<dbReference type="PANTHER" id="PTHR45586">
    <property type="entry name" value="TPR REPEAT-CONTAINING PROTEIN PA4667"/>
    <property type="match status" value="1"/>
</dbReference>
<dbReference type="InterPro" id="IPR019734">
    <property type="entry name" value="TPR_rpt"/>
</dbReference>
<dbReference type="PATRIC" id="fig|1172194.4.peg.2382"/>
<dbReference type="Proteomes" id="UP000003704">
    <property type="component" value="Unassembled WGS sequence"/>
</dbReference>
<dbReference type="InterPro" id="IPR011990">
    <property type="entry name" value="TPR-like_helical_dom_sf"/>
</dbReference>
<evidence type="ECO:0000313" key="6">
    <source>
        <dbReference type="Proteomes" id="UP000003704"/>
    </source>
</evidence>
<accession>I8T573</accession>
<dbReference type="OrthoDB" id="9806825at2"/>